<evidence type="ECO:0000256" key="5">
    <source>
        <dbReference type="SAM" id="MobiDB-lite"/>
    </source>
</evidence>
<accession>A0A543A5U5</accession>
<protein>
    <submittedName>
        <fullName evidence="8">Iron complex transport system substrate-binding protein</fullName>
    </submittedName>
</protein>
<evidence type="ECO:0000313" key="9">
    <source>
        <dbReference type="Proteomes" id="UP000320209"/>
    </source>
</evidence>
<dbReference type="InterPro" id="IPR051313">
    <property type="entry name" value="Bact_iron-sidero_bind"/>
</dbReference>
<dbReference type="PANTHER" id="PTHR30532:SF24">
    <property type="entry name" value="FERRIC ENTEROBACTIN-BINDING PERIPLASMIC PROTEIN FEPB"/>
    <property type="match status" value="1"/>
</dbReference>
<sequence length="327" mass="35250">MNRRLRMGTIAAAVAAATMTLAACGTSSTDSDDGRGPDGSFVHEDARGKTVEIDGTPKTVVAQASAAAALWDNGFKVDGVYGDLPETPNYLIGNLDVAETKVVGKVWGDFNLEEYAAMNPDLLVDMTADKKTLWYAAEVEDQVEKLAPTIGMPLTGLSVIEQIEAFQELAKKLGATPDVADAKADFEDAVGRIKAVVRKNPDLTVLAMSTYGGQAHFANAPEHPDLAYLAELGVKFPTVKPDEQGIFEPVSLENIGKYRADVLLVDARDPSGLKDLETKDIFKRLPAVAEGQQDLWYPAAPYSYEAYAKIFSGYADQLESARVLQRS</sequence>
<name>A0A543A5U5_9ACTN</name>
<comment type="caution">
    <text evidence="8">The sequence shown here is derived from an EMBL/GenBank/DDBJ whole genome shotgun (WGS) entry which is preliminary data.</text>
</comment>
<evidence type="ECO:0000313" key="8">
    <source>
        <dbReference type="EMBL" id="TQL67962.1"/>
    </source>
</evidence>
<dbReference type="PROSITE" id="PS51257">
    <property type="entry name" value="PROKAR_LIPOPROTEIN"/>
    <property type="match status" value="1"/>
</dbReference>
<dbReference type="PANTHER" id="PTHR30532">
    <property type="entry name" value="IRON III DICITRATE-BINDING PERIPLASMIC PROTEIN"/>
    <property type="match status" value="1"/>
</dbReference>
<keyword evidence="4 6" id="KW-0732">Signal</keyword>
<feature type="compositionally biased region" description="Basic and acidic residues" evidence="5">
    <location>
        <begin position="32"/>
        <end position="46"/>
    </location>
</feature>
<feature type="chain" id="PRO_5022183513" evidence="6">
    <location>
        <begin position="23"/>
        <end position="327"/>
    </location>
</feature>
<feature type="region of interest" description="Disordered" evidence="5">
    <location>
        <begin position="25"/>
        <end position="46"/>
    </location>
</feature>
<dbReference type="AlphaFoldDB" id="A0A543A5U5"/>
<dbReference type="EMBL" id="VFOV01000001">
    <property type="protein sequence ID" value="TQL67962.1"/>
    <property type="molecule type" value="Genomic_DNA"/>
</dbReference>
<dbReference type="GO" id="GO:0030288">
    <property type="term" value="C:outer membrane-bounded periplasmic space"/>
    <property type="evidence" value="ECO:0007669"/>
    <property type="project" value="TreeGrafter"/>
</dbReference>
<organism evidence="8 9">
    <name type="scientific">Nocardioides albertanoniae</name>
    <dbReference type="NCBI Taxonomy" id="1175486"/>
    <lineage>
        <taxon>Bacteria</taxon>
        <taxon>Bacillati</taxon>
        <taxon>Actinomycetota</taxon>
        <taxon>Actinomycetes</taxon>
        <taxon>Propionibacteriales</taxon>
        <taxon>Nocardioidaceae</taxon>
        <taxon>Nocardioides</taxon>
    </lineage>
</organism>
<dbReference type="Gene3D" id="3.40.50.1980">
    <property type="entry name" value="Nitrogenase molybdenum iron protein domain"/>
    <property type="match status" value="2"/>
</dbReference>
<proteinExistence type="inferred from homology"/>
<dbReference type="SUPFAM" id="SSF53807">
    <property type="entry name" value="Helical backbone' metal receptor"/>
    <property type="match status" value="1"/>
</dbReference>
<evidence type="ECO:0000256" key="3">
    <source>
        <dbReference type="ARBA" id="ARBA00022448"/>
    </source>
</evidence>
<evidence type="ECO:0000259" key="7">
    <source>
        <dbReference type="PROSITE" id="PS50983"/>
    </source>
</evidence>
<feature type="signal peptide" evidence="6">
    <location>
        <begin position="1"/>
        <end position="22"/>
    </location>
</feature>
<evidence type="ECO:0000256" key="2">
    <source>
        <dbReference type="ARBA" id="ARBA00008814"/>
    </source>
</evidence>
<keyword evidence="3" id="KW-0813">Transport</keyword>
<comment type="subcellular location">
    <subcellularLocation>
        <location evidence="1">Cell envelope</location>
    </subcellularLocation>
</comment>
<evidence type="ECO:0000256" key="1">
    <source>
        <dbReference type="ARBA" id="ARBA00004196"/>
    </source>
</evidence>
<dbReference type="InterPro" id="IPR002491">
    <property type="entry name" value="ABC_transptr_periplasmic_BD"/>
</dbReference>
<evidence type="ECO:0000256" key="4">
    <source>
        <dbReference type="ARBA" id="ARBA00022729"/>
    </source>
</evidence>
<gene>
    <name evidence="8" type="ORF">FB381_1851</name>
</gene>
<keyword evidence="9" id="KW-1185">Reference proteome</keyword>
<dbReference type="PROSITE" id="PS50983">
    <property type="entry name" value="FE_B12_PBP"/>
    <property type="match status" value="1"/>
</dbReference>
<evidence type="ECO:0000256" key="6">
    <source>
        <dbReference type="SAM" id="SignalP"/>
    </source>
</evidence>
<dbReference type="GO" id="GO:1901678">
    <property type="term" value="P:iron coordination entity transport"/>
    <property type="evidence" value="ECO:0007669"/>
    <property type="project" value="UniProtKB-ARBA"/>
</dbReference>
<reference evidence="8 9" key="1">
    <citation type="submission" date="2019-06" db="EMBL/GenBank/DDBJ databases">
        <title>Sequencing the genomes of 1000 actinobacteria strains.</title>
        <authorList>
            <person name="Klenk H.-P."/>
        </authorList>
    </citation>
    <scope>NUCLEOTIDE SEQUENCE [LARGE SCALE GENOMIC DNA]</scope>
    <source>
        <strain evidence="8 9">DSM 25218</strain>
    </source>
</reference>
<comment type="similarity">
    <text evidence="2">Belongs to the bacterial solute-binding protein 8 family.</text>
</comment>
<dbReference type="Proteomes" id="UP000320209">
    <property type="component" value="Unassembled WGS sequence"/>
</dbReference>
<feature type="domain" description="Fe/B12 periplasmic-binding" evidence="7">
    <location>
        <begin position="58"/>
        <end position="326"/>
    </location>
</feature>
<dbReference type="Pfam" id="PF01497">
    <property type="entry name" value="Peripla_BP_2"/>
    <property type="match status" value="1"/>
</dbReference>